<evidence type="ECO:0000313" key="7">
    <source>
        <dbReference type="Proteomes" id="UP000299102"/>
    </source>
</evidence>
<dbReference type="PANTHER" id="PTHR11662">
    <property type="entry name" value="SOLUTE CARRIER FAMILY 17"/>
    <property type="match status" value="1"/>
</dbReference>
<gene>
    <name evidence="6" type="primary">Picot</name>
    <name evidence="6" type="ORF">EVAR_90993_1</name>
</gene>
<dbReference type="OrthoDB" id="2985014at2759"/>
<evidence type="ECO:0000256" key="3">
    <source>
        <dbReference type="ARBA" id="ARBA00022989"/>
    </source>
</evidence>
<feature type="transmembrane region" description="Helical" evidence="5">
    <location>
        <begin position="12"/>
        <end position="33"/>
    </location>
</feature>
<dbReference type="AlphaFoldDB" id="A0A4C1YZL5"/>
<evidence type="ECO:0000256" key="2">
    <source>
        <dbReference type="ARBA" id="ARBA00022692"/>
    </source>
</evidence>
<comment type="caution">
    <text evidence="6">The sequence shown here is derived from an EMBL/GenBank/DDBJ whole genome shotgun (WGS) entry which is preliminary data.</text>
</comment>
<dbReference type="SUPFAM" id="SSF103473">
    <property type="entry name" value="MFS general substrate transporter"/>
    <property type="match status" value="1"/>
</dbReference>
<dbReference type="GO" id="GO:0016020">
    <property type="term" value="C:membrane"/>
    <property type="evidence" value="ECO:0007669"/>
    <property type="project" value="UniProtKB-SubCell"/>
</dbReference>
<evidence type="ECO:0000313" key="6">
    <source>
        <dbReference type="EMBL" id="GBP81766.1"/>
    </source>
</evidence>
<dbReference type="GO" id="GO:0006820">
    <property type="term" value="P:monoatomic anion transport"/>
    <property type="evidence" value="ECO:0007669"/>
    <property type="project" value="TreeGrafter"/>
</dbReference>
<proteinExistence type="predicted"/>
<dbReference type="InterPro" id="IPR036259">
    <property type="entry name" value="MFS_trans_sf"/>
</dbReference>
<dbReference type="Proteomes" id="UP000299102">
    <property type="component" value="Unassembled WGS sequence"/>
</dbReference>
<keyword evidence="2 5" id="KW-0812">Transmembrane</keyword>
<accession>A0A4C1YZL5</accession>
<keyword evidence="3 5" id="KW-1133">Transmembrane helix</keyword>
<evidence type="ECO:0000256" key="5">
    <source>
        <dbReference type="SAM" id="Phobius"/>
    </source>
</evidence>
<feature type="transmembrane region" description="Helical" evidence="5">
    <location>
        <begin position="89"/>
        <end position="108"/>
    </location>
</feature>
<comment type="subcellular location">
    <subcellularLocation>
        <location evidence="1">Membrane</location>
        <topology evidence="1">Multi-pass membrane protein</topology>
    </subcellularLocation>
</comment>
<organism evidence="6 7">
    <name type="scientific">Eumeta variegata</name>
    <name type="common">Bagworm moth</name>
    <name type="synonym">Eumeta japonica</name>
    <dbReference type="NCBI Taxonomy" id="151549"/>
    <lineage>
        <taxon>Eukaryota</taxon>
        <taxon>Metazoa</taxon>
        <taxon>Ecdysozoa</taxon>
        <taxon>Arthropoda</taxon>
        <taxon>Hexapoda</taxon>
        <taxon>Insecta</taxon>
        <taxon>Pterygota</taxon>
        <taxon>Neoptera</taxon>
        <taxon>Endopterygota</taxon>
        <taxon>Lepidoptera</taxon>
        <taxon>Glossata</taxon>
        <taxon>Ditrysia</taxon>
        <taxon>Tineoidea</taxon>
        <taxon>Psychidae</taxon>
        <taxon>Oiketicinae</taxon>
        <taxon>Eumeta</taxon>
    </lineage>
</organism>
<sequence length="267" mass="29205">MPIPWRQILTSPATFALMSAHVGYNWCFMMFLIETPAYLSAELQIDVASSSYLSALPFAAKWILSIVFGFACEYTYNRKYLTVTASRKLFNSIGTFGVAAGLIALSFLNSQQGLAAVALIAASAGLQSAVAIENLSQSLPLGSSIVSGWDKFSYREIGSFSFMQMNHIDVSPNFGGLIFSVNNFVANLISIAEPVFTATILGDDSNVSRWRIVFFTSAGLSVLSNFIYVIWGTAERQPWDCPHPVSESVNFDVLKEENTQSEANTHS</sequence>
<dbReference type="STRING" id="151549.A0A4C1YZL5"/>
<keyword evidence="4 5" id="KW-0472">Membrane</keyword>
<name>A0A4C1YZL5_EUMVA</name>
<keyword evidence="7" id="KW-1185">Reference proteome</keyword>
<protein>
    <submittedName>
        <fullName evidence="6">Inorganic phosphate cotransporter</fullName>
    </submittedName>
</protein>
<dbReference type="GO" id="GO:0022857">
    <property type="term" value="F:transmembrane transporter activity"/>
    <property type="evidence" value="ECO:0007669"/>
    <property type="project" value="TreeGrafter"/>
</dbReference>
<dbReference type="InterPro" id="IPR050382">
    <property type="entry name" value="MFS_Na/Anion_cotransporter"/>
</dbReference>
<evidence type="ECO:0000256" key="1">
    <source>
        <dbReference type="ARBA" id="ARBA00004141"/>
    </source>
</evidence>
<reference evidence="6 7" key="1">
    <citation type="journal article" date="2019" name="Commun. Biol.">
        <title>The bagworm genome reveals a unique fibroin gene that provides high tensile strength.</title>
        <authorList>
            <person name="Kono N."/>
            <person name="Nakamura H."/>
            <person name="Ohtoshi R."/>
            <person name="Tomita M."/>
            <person name="Numata K."/>
            <person name="Arakawa K."/>
        </authorList>
    </citation>
    <scope>NUCLEOTIDE SEQUENCE [LARGE SCALE GENOMIC DNA]</scope>
</reference>
<evidence type="ECO:0000256" key="4">
    <source>
        <dbReference type="ARBA" id="ARBA00023136"/>
    </source>
</evidence>
<feature type="transmembrane region" description="Helical" evidence="5">
    <location>
        <begin position="212"/>
        <end position="231"/>
    </location>
</feature>
<dbReference type="PANTHER" id="PTHR11662:SF399">
    <property type="entry name" value="FI19708P1-RELATED"/>
    <property type="match status" value="1"/>
</dbReference>
<feature type="transmembrane region" description="Helical" evidence="5">
    <location>
        <begin position="53"/>
        <end position="77"/>
    </location>
</feature>
<dbReference type="EMBL" id="BGZK01001529">
    <property type="protein sequence ID" value="GBP81766.1"/>
    <property type="molecule type" value="Genomic_DNA"/>
</dbReference>